<dbReference type="CDD" id="cd23659">
    <property type="entry name" value="USP_At3g01520-like"/>
    <property type="match status" value="1"/>
</dbReference>
<dbReference type="InterPro" id="IPR006015">
    <property type="entry name" value="Universal_stress_UspA"/>
</dbReference>
<dbReference type="EMBL" id="JAPNUD010000044">
    <property type="protein sequence ID" value="MDA0642527.1"/>
    <property type="molecule type" value="Genomic_DNA"/>
</dbReference>
<dbReference type="InterPro" id="IPR014729">
    <property type="entry name" value="Rossmann-like_a/b/a_fold"/>
</dbReference>
<dbReference type="RefSeq" id="WP_271277046.1">
    <property type="nucleotide sequence ID" value="NZ_BAABFD010000005.1"/>
</dbReference>
<evidence type="ECO:0000313" key="4">
    <source>
        <dbReference type="Proteomes" id="UP001212498"/>
    </source>
</evidence>
<name>A0ABT4SZ33_9ACTN</name>
<accession>A0ABT4SZ33</accession>
<comment type="similarity">
    <text evidence="1">Belongs to the universal stress protein A family.</text>
</comment>
<evidence type="ECO:0000256" key="1">
    <source>
        <dbReference type="ARBA" id="ARBA00008791"/>
    </source>
</evidence>
<dbReference type="SUPFAM" id="SSF52402">
    <property type="entry name" value="Adenine nucleotide alpha hydrolases-like"/>
    <property type="match status" value="1"/>
</dbReference>
<dbReference type="Gene3D" id="3.40.50.620">
    <property type="entry name" value="HUPs"/>
    <property type="match status" value="1"/>
</dbReference>
<feature type="domain" description="UspA" evidence="2">
    <location>
        <begin position="9"/>
        <end position="141"/>
    </location>
</feature>
<dbReference type="PANTHER" id="PTHR46553">
    <property type="entry name" value="ADENINE NUCLEOTIDE ALPHA HYDROLASES-LIKE SUPERFAMILY PROTEIN"/>
    <property type="match status" value="1"/>
</dbReference>
<dbReference type="PRINTS" id="PR01438">
    <property type="entry name" value="UNVRSLSTRESS"/>
</dbReference>
<evidence type="ECO:0000313" key="3">
    <source>
        <dbReference type="EMBL" id="MDA0642527.1"/>
    </source>
</evidence>
<dbReference type="PANTHER" id="PTHR46553:SF3">
    <property type="entry name" value="ADENINE NUCLEOTIDE ALPHA HYDROLASES-LIKE SUPERFAMILY PROTEIN"/>
    <property type="match status" value="1"/>
</dbReference>
<organism evidence="3 4">
    <name type="scientific">Nonomuraea ferruginea</name>
    <dbReference type="NCBI Taxonomy" id="46174"/>
    <lineage>
        <taxon>Bacteria</taxon>
        <taxon>Bacillati</taxon>
        <taxon>Actinomycetota</taxon>
        <taxon>Actinomycetes</taxon>
        <taxon>Streptosporangiales</taxon>
        <taxon>Streptosporangiaceae</taxon>
        <taxon>Nonomuraea</taxon>
    </lineage>
</organism>
<proteinExistence type="inferred from homology"/>
<reference evidence="3 4" key="1">
    <citation type="submission" date="2022-11" db="EMBL/GenBank/DDBJ databases">
        <title>Nonomuraea corallina sp. nov., a new species of the genus Nonomuraea isolated from sea side sediment in Thai sea.</title>
        <authorList>
            <person name="Ngamcharungchit C."/>
            <person name="Matsumoto A."/>
            <person name="Suriyachadkun C."/>
            <person name="Panbangred W."/>
            <person name="Inahashi Y."/>
            <person name="Intra B."/>
        </authorList>
    </citation>
    <scope>NUCLEOTIDE SEQUENCE [LARGE SCALE GENOMIC DNA]</scope>
    <source>
        <strain evidence="3 4">DSM 43553</strain>
    </source>
</reference>
<evidence type="ECO:0000259" key="2">
    <source>
        <dbReference type="Pfam" id="PF00582"/>
    </source>
</evidence>
<comment type="caution">
    <text evidence="3">The sequence shown here is derived from an EMBL/GenBank/DDBJ whole genome shotgun (WGS) entry which is preliminary data.</text>
</comment>
<dbReference type="Pfam" id="PF00582">
    <property type="entry name" value="Usp"/>
    <property type="match status" value="1"/>
</dbReference>
<keyword evidence="4" id="KW-1185">Reference proteome</keyword>
<protein>
    <submittedName>
        <fullName evidence="3">Universal stress protein</fullName>
    </submittedName>
</protein>
<dbReference type="InterPro" id="IPR006016">
    <property type="entry name" value="UspA"/>
</dbReference>
<gene>
    <name evidence="3" type="ORF">OUY24_17980</name>
</gene>
<dbReference type="Proteomes" id="UP001212498">
    <property type="component" value="Unassembled WGS sequence"/>
</dbReference>
<sequence>MANLPAPFVLVGVDGSDTSKDALRWAARQAELTRAELHVIHAWRLPTSYGYSVDFSDADFAGAARKLLEQVADEVLGDSMSVPVTLQVFEGHPATVLIDAARDASLLVVGNRGHGPVIGTLLGSVALHCVHHAPCPVVVFRHPPDAVSPTGSER</sequence>